<evidence type="ECO:0000256" key="1">
    <source>
        <dbReference type="SAM" id="MobiDB-lite"/>
    </source>
</evidence>
<dbReference type="Proteomes" id="UP000297245">
    <property type="component" value="Unassembled WGS sequence"/>
</dbReference>
<accession>A0A4S8M166</accession>
<name>A0A4S8M166_DENBC</name>
<evidence type="ECO:0000313" key="4">
    <source>
        <dbReference type="Proteomes" id="UP000297245"/>
    </source>
</evidence>
<evidence type="ECO:0000256" key="2">
    <source>
        <dbReference type="SAM" id="Phobius"/>
    </source>
</evidence>
<keyword evidence="2" id="KW-0812">Transmembrane</keyword>
<keyword evidence="2" id="KW-1133">Transmembrane helix</keyword>
<protein>
    <submittedName>
        <fullName evidence="3">Uncharacterized protein</fullName>
    </submittedName>
</protein>
<evidence type="ECO:0000313" key="3">
    <source>
        <dbReference type="EMBL" id="THU95809.1"/>
    </source>
</evidence>
<reference evidence="3 4" key="1">
    <citation type="journal article" date="2019" name="Nat. Ecol. Evol.">
        <title>Megaphylogeny resolves global patterns of mushroom evolution.</title>
        <authorList>
            <person name="Varga T."/>
            <person name="Krizsan K."/>
            <person name="Foldi C."/>
            <person name="Dima B."/>
            <person name="Sanchez-Garcia M."/>
            <person name="Sanchez-Ramirez S."/>
            <person name="Szollosi G.J."/>
            <person name="Szarkandi J.G."/>
            <person name="Papp V."/>
            <person name="Albert L."/>
            <person name="Andreopoulos W."/>
            <person name="Angelini C."/>
            <person name="Antonin V."/>
            <person name="Barry K.W."/>
            <person name="Bougher N.L."/>
            <person name="Buchanan P."/>
            <person name="Buyck B."/>
            <person name="Bense V."/>
            <person name="Catcheside P."/>
            <person name="Chovatia M."/>
            <person name="Cooper J."/>
            <person name="Damon W."/>
            <person name="Desjardin D."/>
            <person name="Finy P."/>
            <person name="Geml J."/>
            <person name="Haridas S."/>
            <person name="Hughes K."/>
            <person name="Justo A."/>
            <person name="Karasinski D."/>
            <person name="Kautmanova I."/>
            <person name="Kiss B."/>
            <person name="Kocsube S."/>
            <person name="Kotiranta H."/>
            <person name="LaButti K.M."/>
            <person name="Lechner B.E."/>
            <person name="Liimatainen K."/>
            <person name="Lipzen A."/>
            <person name="Lukacs Z."/>
            <person name="Mihaltcheva S."/>
            <person name="Morgado L.N."/>
            <person name="Niskanen T."/>
            <person name="Noordeloos M.E."/>
            <person name="Ohm R.A."/>
            <person name="Ortiz-Santana B."/>
            <person name="Ovrebo C."/>
            <person name="Racz N."/>
            <person name="Riley R."/>
            <person name="Savchenko A."/>
            <person name="Shiryaev A."/>
            <person name="Soop K."/>
            <person name="Spirin V."/>
            <person name="Szebenyi C."/>
            <person name="Tomsovsky M."/>
            <person name="Tulloss R.E."/>
            <person name="Uehling J."/>
            <person name="Grigoriev I.V."/>
            <person name="Vagvolgyi C."/>
            <person name="Papp T."/>
            <person name="Martin F.M."/>
            <person name="Miettinen O."/>
            <person name="Hibbett D.S."/>
            <person name="Nagy L.G."/>
        </authorList>
    </citation>
    <scope>NUCLEOTIDE SEQUENCE [LARGE SCALE GENOMIC DNA]</scope>
    <source>
        <strain evidence="3 4">CBS 962.96</strain>
    </source>
</reference>
<organism evidence="3 4">
    <name type="scientific">Dendrothele bispora (strain CBS 962.96)</name>
    <dbReference type="NCBI Taxonomy" id="1314807"/>
    <lineage>
        <taxon>Eukaryota</taxon>
        <taxon>Fungi</taxon>
        <taxon>Dikarya</taxon>
        <taxon>Basidiomycota</taxon>
        <taxon>Agaricomycotina</taxon>
        <taxon>Agaricomycetes</taxon>
        <taxon>Agaricomycetidae</taxon>
        <taxon>Agaricales</taxon>
        <taxon>Agaricales incertae sedis</taxon>
        <taxon>Dendrothele</taxon>
    </lineage>
</organism>
<feature type="transmembrane region" description="Helical" evidence="2">
    <location>
        <begin position="306"/>
        <end position="327"/>
    </location>
</feature>
<proteinExistence type="predicted"/>
<dbReference type="AlphaFoldDB" id="A0A4S8M166"/>
<keyword evidence="4" id="KW-1185">Reference proteome</keyword>
<sequence>MSAPRENQSRLLDVSTDTPQPPTIANTSSTTWAFTFPKSHESDPCSIALSPSLVPCKTPPLTRDLSSDPVSPTFPAPLTPKCHTSSPDPVSRTISDTKPWSKDYIRLPACRECRSNRGVCLDLASTTLAFRLRHTSFCSWHWQGFSTEERQYWEYQRDVIGVYHLYPSRRATDKKRKTRMKGTQYENQVSTQDFHFPAIANGPPSNPADTEHRNCPSRDFGDVNGGYTEHDNRKIDRNIENCGVYCEGDRGHTVNNNGDWKIFVTGGGVATTAFYAGHTTARIERPSIPTNNAIAITYSHYSFDQVPSLVVSLLVLPVVLINLLSLFRQSVPTAFAG</sequence>
<gene>
    <name evidence="3" type="ORF">K435DRAFT_966234</name>
</gene>
<feature type="region of interest" description="Disordered" evidence="1">
    <location>
        <begin position="1"/>
        <end position="29"/>
    </location>
</feature>
<keyword evidence="2" id="KW-0472">Membrane</keyword>
<dbReference type="EMBL" id="ML179191">
    <property type="protein sequence ID" value="THU95809.1"/>
    <property type="molecule type" value="Genomic_DNA"/>
</dbReference>